<feature type="coiled-coil region" evidence="1">
    <location>
        <begin position="42"/>
        <end position="69"/>
    </location>
</feature>
<dbReference type="AlphaFoldDB" id="A0A6I6GB94"/>
<keyword evidence="4" id="KW-1185">Reference proteome</keyword>
<sequence>MLTILRNILLNRYLLALAAFGVWMAFFDKNDFFVQRQRAAELDDLNEKIEYYKDQIQLTKKELQALDNDPAMLEKYAREKYYMKRPNEDVFVVPATGN</sequence>
<keyword evidence="2" id="KW-0472">Membrane</keyword>
<evidence type="ECO:0000313" key="3">
    <source>
        <dbReference type="EMBL" id="QGW29967.1"/>
    </source>
</evidence>
<proteinExistence type="predicted"/>
<organism evidence="3 4">
    <name type="scientific">Phnomibacter ginsenosidimutans</name>
    <dbReference type="NCBI Taxonomy" id="2676868"/>
    <lineage>
        <taxon>Bacteria</taxon>
        <taxon>Pseudomonadati</taxon>
        <taxon>Bacteroidota</taxon>
        <taxon>Chitinophagia</taxon>
        <taxon>Chitinophagales</taxon>
        <taxon>Chitinophagaceae</taxon>
        <taxon>Phnomibacter</taxon>
    </lineage>
</organism>
<evidence type="ECO:0000256" key="2">
    <source>
        <dbReference type="SAM" id="Phobius"/>
    </source>
</evidence>
<gene>
    <name evidence="3" type="ORF">GLV81_02945</name>
</gene>
<dbReference type="EMBL" id="CP046566">
    <property type="protein sequence ID" value="QGW29967.1"/>
    <property type="molecule type" value="Genomic_DNA"/>
</dbReference>
<dbReference type="KEGG" id="fls:GLV81_02945"/>
<reference evidence="3 4" key="1">
    <citation type="submission" date="2019-11" db="EMBL/GenBank/DDBJ databases">
        <authorList>
            <person name="Im W.T."/>
        </authorList>
    </citation>
    <scope>NUCLEOTIDE SEQUENCE [LARGE SCALE GENOMIC DNA]</scope>
    <source>
        <strain evidence="3 4">SB-02</strain>
    </source>
</reference>
<dbReference type="Pfam" id="PF04977">
    <property type="entry name" value="DivIC"/>
    <property type="match status" value="1"/>
</dbReference>
<name>A0A6I6GB94_9BACT</name>
<dbReference type="Proteomes" id="UP000426027">
    <property type="component" value="Chromosome"/>
</dbReference>
<feature type="transmembrane region" description="Helical" evidence="2">
    <location>
        <begin position="12"/>
        <end position="28"/>
    </location>
</feature>
<dbReference type="InterPro" id="IPR007060">
    <property type="entry name" value="FtsL/DivIC"/>
</dbReference>
<keyword evidence="2" id="KW-0812">Transmembrane</keyword>
<protein>
    <submittedName>
        <fullName evidence="3">Septum formation initiator family protein</fullName>
    </submittedName>
</protein>
<keyword evidence="2" id="KW-1133">Transmembrane helix</keyword>
<accession>A0A6I6GB94</accession>
<keyword evidence="1" id="KW-0175">Coiled coil</keyword>
<evidence type="ECO:0000313" key="4">
    <source>
        <dbReference type="Proteomes" id="UP000426027"/>
    </source>
</evidence>
<evidence type="ECO:0000256" key="1">
    <source>
        <dbReference type="SAM" id="Coils"/>
    </source>
</evidence>